<dbReference type="PANTHER" id="PTHR22916">
    <property type="entry name" value="GLYCOSYLTRANSFERASE"/>
    <property type="match status" value="1"/>
</dbReference>
<dbReference type="Gene3D" id="3.90.550.10">
    <property type="entry name" value="Spore Coat Polysaccharide Biosynthesis Protein SpsA, Chain A"/>
    <property type="match status" value="1"/>
</dbReference>
<reference evidence="3 4" key="1">
    <citation type="journal article" date="2016" name="Nat. Commun.">
        <title>Thousands of microbial genomes shed light on interconnected biogeochemical processes in an aquifer system.</title>
        <authorList>
            <person name="Anantharaman K."/>
            <person name="Brown C.T."/>
            <person name="Hug L.A."/>
            <person name="Sharon I."/>
            <person name="Castelle C.J."/>
            <person name="Probst A.J."/>
            <person name="Thomas B.C."/>
            <person name="Singh A."/>
            <person name="Wilkins M.J."/>
            <person name="Karaoz U."/>
            <person name="Brodie E.L."/>
            <person name="Williams K.H."/>
            <person name="Hubbard S.S."/>
            <person name="Banfield J.F."/>
        </authorList>
    </citation>
    <scope>NUCLEOTIDE SEQUENCE [LARGE SCALE GENOMIC DNA]</scope>
</reference>
<feature type="transmembrane region" description="Helical" evidence="1">
    <location>
        <begin position="198"/>
        <end position="222"/>
    </location>
</feature>
<comment type="caution">
    <text evidence="3">The sequence shown here is derived from an EMBL/GenBank/DDBJ whole genome shotgun (WGS) entry which is preliminary data.</text>
</comment>
<dbReference type="SUPFAM" id="SSF53448">
    <property type="entry name" value="Nucleotide-diphospho-sugar transferases"/>
    <property type="match status" value="1"/>
</dbReference>
<keyword evidence="1" id="KW-0812">Transmembrane</keyword>
<evidence type="ECO:0000259" key="2">
    <source>
        <dbReference type="Pfam" id="PF00535"/>
    </source>
</evidence>
<evidence type="ECO:0000313" key="4">
    <source>
        <dbReference type="Proteomes" id="UP000176228"/>
    </source>
</evidence>
<accession>A0A1F6BCT7</accession>
<evidence type="ECO:0000313" key="3">
    <source>
        <dbReference type="EMBL" id="OGG34710.1"/>
    </source>
</evidence>
<organism evidence="3 4">
    <name type="scientific">Candidatus Gottesmanbacteria bacterium RIFCSPLOWO2_01_FULL_42_22</name>
    <dbReference type="NCBI Taxonomy" id="1798391"/>
    <lineage>
        <taxon>Bacteria</taxon>
        <taxon>Candidatus Gottesmaniibacteriota</taxon>
    </lineage>
</organism>
<keyword evidence="1" id="KW-1133">Transmembrane helix</keyword>
<dbReference type="STRING" id="1798391.A2968_02865"/>
<proteinExistence type="predicted"/>
<feature type="domain" description="Glycosyltransferase 2-like" evidence="2">
    <location>
        <begin position="7"/>
        <end position="132"/>
    </location>
</feature>
<dbReference type="Proteomes" id="UP000176228">
    <property type="component" value="Unassembled WGS sequence"/>
</dbReference>
<dbReference type="AlphaFoldDB" id="A0A1F6BCT7"/>
<keyword evidence="1" id="KW-0472">Membrane</keyword>
<name>A0A1F6BCT7_9BACT</name>
<evidence type="ECO:0000256" key="1">
    <source>
        <dbReference type="SAM" id="Phobius"/>
    </source>
</evidence>
<gene>
    <name evidence="3" type="ORF">A2968_02865</name>
</gene>
<dbReference type="PANTHER" id="PTHR22916:SF3">
    <property type="entry name" value="UDP-GLCNAC:BETAGAL BETA-1,3-N-ACETYLGLUCOSAMINYLTRANSFERASE-LIKE PROTEIN 1"/>
    <property type="match status" value="1"/>
</dbReference>
<dbReference type="Pfam" id="PF00535">
    <property type="entry name" value="Glycos_transf_2"/>
    <property type="match status" value="1"/>
</dbReference>
<dbReference type="CDD" id="cd00761">
    <property type="entry name" value="Glyco_tranf_GTA_type"/>
    <property type="match status" value="1"/>
</dbReference>
<sequence>MKPPFFSVVLPTWNRSAYIKSVISLIREQTFTDFEIIIQDNASTDRTEEEVKSLNDPRIRYYRNRHFLPFYKNIQKAILHARGKYIFLLGDDDYILFKGTFLRLAEIIKKQKYGFIRLNFLERKFYEPGLQKIYHDNRHDIVIDRGSQSKKILDFFEEIHIGHLAGLVFKNEKIKKEDFFDSEISPWVRILFKNTKKYGALFLSSHYVVISIAVITDIYPAYDAIKNKRLMYEYFMDNIADLLPPGQFKKYTSDYYHRFIPLLPCVKFYSNNLNLLQFSRRLIIAEPAIRNKYLFWVYLFVSFLIPRFIFALMRLIQHRLKNKINNLGNLTQIYRRYSDIAYSYPIFR</sequence>
<dbReference type="GO" id="GO:0016758">
    <property type="term" value="F:hexosyltransferase activity"/>
    <property type="evidence" value="ECO:0007669"/>
    <property type="project" value="UniProtKB-ARBA"/>
</dbReference>
<protein>
    <recommendedName>
        <fullName evidence="2">Glycosyltransferase 2-like domain-containing protein</fullName>
    </recommendedName>
</protein>
<dbReference type="InterPro" id="IPR001173">
    <property type="entry name" value="Glyco_trans_2-like"/>
</dbReference>
<dbReference type="EMBL" id="MFJU01000030">
    <property type="protein sequence ID" value="OGG34710.1"/>
    <property type="molecule type" value="Genomic_DNA"/>
</dbReference>
<dbReference type="InterPro" id="IPR029044">
    <property type="entry name" value="Nucleotide-diphossugar_trans"/>
</dbReference>
<feature type="transmembrane region" description="Helical" evidence="1">
    <location>
        <begin position="295"/>
        <end position="316"/>
    </location>
</feature>